<dbReference type="Gene3D" id="3.40.50.620">
    <property type="entry name" value="HUPs"/>
    <property type="match status" value="1"/>
</dbReference>
<dbReference type="InterPro" id="IPR049676">
    <property type="entry name" value="QatC"/>
</dbReference>
<evidence type="ECO:0000313" key="2">
    <source>
        <dbReference type="Proteomes" id="UP000662314"/>
    </source>
</evidence>
<dbReference type="Proteomes" id="UP000662314">
    <property type="component" value="Unassembled WGS sequence"/>
</dbReference>
<evidence type="ECO:0000313" key="1">
    <source>
        <dbReference type="EMBL" id="MBH8575871.1"/>
    </source>
</evidence>
<comment type="caution">
    <text evidence="1">The sequence shown here is derived from an EMBL/GenBank/DDBJ whole genome shotgun (WGS) entry which is preliminary data.</text>
</comment>
<dbReference type="AlphaFoldDB" id="A0A8J7IA50"/>
<dbReference type="NCBIfam" id="NF041925">
    <property type="entry name" value="QatC"/>
    <property type="match status" value="1"/>
</dbReference>
<name>A0A8J7IA50_9NOST</name>
<dbReference type="EMBL" id="JAECZA010000212">
    <property type="protein sequence ID" value="MBH8575871.1"/>
    <property type="molecule type" value="Genomic_DNA"/>
</dbReference>
<sequence length="445" mass="50399">MIWNVIVKVGVNDTYVPKFSEQQPSILASIDRPGDPSEIRNNVLGEIIKNHTNKITTSVSWEAWDLLNLAMAVYTADLKTPRNLTEDRWTRNFKLHIPVVNIPKWDEALPFLVKSLEFLTGDRWEICLRQREVPENCKFQERTNSKVAVVSLFSGGLDSLVGAIDLLEDRKSIGLVGHHGAGITNSIQQAILGKLQECYKNLITPHMFYIQPRKRRKGGGEPSMRSRSMLFLSLGILVANAYGSQIPLVVAENGLISLNVPLTNSRMGSLSTRTTHPHFISLYQQVVSSLGLLNTIQMPYKFYTKGEMLVNARNQEILKDTVDLTMSCSHPEVGRFRQGTPRKHCGYCVPCIIRRAALSSVQLDNDIYNIDILKEYQPFDREVGRDVRAFQMALERGRYLKHQNAVFDVLSSGPITVEDIKSYADVYSRGMSEVKNFFFKANYLK</sequence>
<dbReference type="RefSeq" id="WP_214434630.1">
    <property type="nucleotide sequence ID" value="NZ_CAWPUQ010000137.1"/>
</dbReference>
<dbReference type="InterPro" id="IPR014729">
    <property type="entry name" value="Rossmann-like_a/b/a_fold"/>
</dbReference>
<protein>
    <recommendedName>
        <fullName evidence="3">7-cyano-7-deazaguanine synthase</fullName>
    </recommendedName>
</protein>
<evidence type="ECO:0008006" key="3">
    <source>
        <dbReference type="Google" id="ProtNLM"/>
    </source>
</evidence>
<reference evidence="1 2" key="1">
    <citation type="journal article" date="2021" name="Int. J. Syst. Evol. Microbiol.">
        <title>Amazonocrinis nigriterrae gen. nov., sp. nov., Atlanticothrix silvestris gen. nov., sp. nov. and Dendronalium phyllosphericum gen. nov., sp. nov., nostocacean cyanobacteria from Brazilian environments.</title>
        <authorList>
            <person name="Alvarenga D.O."/>
            <person name="Andreote A.P.D."/>
            <person name="Branco L.H.Z."/>
            <person name="Delbaje E."/>
            <person name="Cruz R.B."/>
            <person name="Varani A.M."/>
            <person name="Fiore M.F."/>
        </authorList>
    </citation>
    <scope>NUCLEOTIDE SEQUENCE [LARGE SCALE GENOMIC DNA]</scope>
    <source>
        <strain evidence="1 2">CENA369</strain>
    </source>
</reference>
<gene>
    <name evidence="1" type="ORF">I8752_23290</name>
</gene>
<organism evidence="1 2">
    <name type="scientific">Dendronalium phyllosphericum CENA369</name>
    <dbReference type="NCBI Taxonomy" id="1725256"/>
    <lineage>
        <taxon>Bacteria</taxon>
        <taxon>Bacillati</taxon>
        <taxon>Cyanobacteriota</taxon>
        <taxon>Cyanophyceae</taxon>
        <taxon>Nostocales</taxon>
        <taxon>Nostocaceae</taxon>
        <taxon>Dendronalium</taxon>
        <taxon>Dendronalium phyllosphericum</taxon>
    </lineage>
</organism>
<accession>A0A8J7IA50</accession>
<keyword evidence="2" id="KW-1185">Reference proteome</keyword>
<dbReference type="SUPFAM" id="SSF52402">
    <property type="entry name" value="Adenine nucleotide alpha hydrolases-like"/>
    <property type="match status" value="1"/>
</dbReference>
<proteinExistence type="predicted"/>